<dbReference type="GO" id="GO:0005829">
    <property type="term" value="C:cytosol"/>
    <property type="evidence" value="ECO:0007669"/>
    <property type="project" value="TreeGrafter"/>
</dbReference>
<comment type="similarity">
    <text evidence="1 2">Belongs to the UPF0301 (AlgH) family.</text>
</comment>
<dbReference type="PANTHER" id="PTHR30327:SF1">
    <property type="entry name" value="UPF0301 PROTEIN YQGE"/>
    <property type="match status" value="1"/>
</dbReference>
<evidence type="ECO:0000256" key="1">
    <source>
        <dbReference type="ARBA" id="ARBA00009600"/>
    </source>
</evidence>
<dbReference type="Gene3D" id="3.40.1740.10">
    <property type="entry name" value="VC0467-like"/>
    <property type="match status" value="1"/>
</dbReference>
<evidence type="ECO:0000313" key="4">
    <source>
        <dbReference type="Proteomes" id="UP000325302"/>
    </source>
</evidence>
<gene>
    <name evidence="3" type="ORF">E1H14_08635</name>
</gene>
<proteinExistence type="inferred from homology"/>
<evidence type="ECO:0000313" key="3">
    <source>
        <dbReference type="EMBL" id="KAA0874332.1"/>
    </source>
</evidence>
<protein>
    <recommendedName>
        <fullName evidence="2">UPF0301 protein E1H14_08635</fullName>
    </recommendedName>
</protein>
<sequence length="188" mass="20650">MSDATSLRDHFLISMPHLQDRHFAQTLTYICDHSEYGAMGIIINRPAGILVHDLFEHIELDYSRVAIAPTPVFNGGPVHEDRGFVLHRNDGRKWLSTYAVTAEISLTTSMDILESLAVGEGPEQFLVALGHAGWGPGQLEQEMRDNSWLSCPANSDILFRLPAEERLQAAAASLGVNLQLLTAHAGHA</sequence>
<evidence type="ECO:0000256" key="2">
    <source>
        <dbReference type="HAMAP-Rule" id="MF_00758"/>
    </source>
</evidence>
<name>A0A5A9W187_9GAMM</name>
<dbReference type="SUPFAM" id="SSF143456">
    <property type="entry name" value="VC0467-like"/>
    <property type="match status" value="1"/>
</dbReference>
<dbReference type="AlphaFoldDB" id="A0A5A9W187"/>
<accession>A0A5A9W187</accession>
<reference evidence="3 4" key="1">
    <citation type="submission" date="2019-03" db="EMBL/GenBank/DDBJ databases">
        <title>Nitrincola sp. nov. isolated from an Indian soda lake.</title>
        <authorList>
            <person name="Joshi A."/>
            <person name="Thite S.V."/>
            <person name="Joseph N."/>
            <person name="Dhotre D."/>
            <person name="Moorthy M."/>
            <person name="Shouche Y.S."/>
        </authorList>
    </citation>
    <scope>NUCLEOTIDE SEQUENCE [LARGE SCALE GENOMIC DNA]</scope>
    <source>
        <strain evidence="3 4">MEB193</strain>
    </source>
</reference>
<dbReference type="Proteomes" id="UP000325302">
    <property type="component" value="Unassembled WGS sequence"/>
</dbReference>
<dbReference type="RefSeq" id="WP_149391065.1">
    <property type="nucleotide sequence ID" value="NZ_SMRS01000006.1"/>
</dbReference>
<dbReference type="HAMAP" id="MF_00758">
    <property type="entry name" value="UPF0301"/>
    <property type="match status" value="1"/>
</dbReference>
<dbReference type="PANTHER" id="PTHR30327">
    <property type="entry name" value="UNCHARACTERIZED PROTEIN YQGE"/>
    <property type="match status" value="1"/>
</dbReference>
<dbReference type="NCBIfam" id="NF001266">
    <property type="entry name" value="PRK00228.1-1"/>
    <property type="match status" value="1"/>
</dbReference>
<dbReference type="Pfam" id="PF02622">
    <property type="entry name" value="DUF179"/>
    <property type="match status" value="1"/>
</dbReference>
<dbReference type="OrthoDB" id="9807486at2"/>
<dbReference type="EMBL" id="SMRS01000006">
    <property type="protein sequence ID" value="KAA0874332.1"/>
    <property type="molecule type" value="Genomic_DNA"/>
</dbReference>
<comment type="caution">
    <text evidence="3">The sequence shown here is derived from an EMBL/GenBank/DDBJ whole genome shotgun (WGS) entry which is preliminary data.</text>
</comment>
<organism evidence="3 4">
    <name type="scientific">Nitrincola tapanii</name>
    <dbReference type="NCBI Taxonomy" id="1708751"/>
    <lineage>
        <taxon>Bacteria</taxon>
        <taxon>Pseudomonadati</taxon>
        <taxon>Pseudomonadota</taxon>
        <taxon>Gammaproteobacteria</taxon>
        <taxon>Oceanospirillales</taxon>
        <taxon>Oceanospirillaceae</taxon>
        <taxon>Nitrincola</taxon>
    </lineage>
</organism>
<keyword evidence="4" id="KW-1185">Reference proteome</keyword>
<dbReference type="InterPro" id="IPR003774">
    <property type="entry name" value="AlgH-like"/>
</dbReference>